<feature type="chain" id="PRO_5046047706" evidence="1">
    <location>
        <begin position="34"/>
        <end position="622"/>
    </location>
</feature>
<evidence type="ECO:0000313" key="3">
    <source>
        <dbReference type="Proteomes" id="UP001597297"/>
    </source>
</evidence>
<sequence>MKKDRLKTTIGASCSWLRMTAVSILLTQFSAQADVIVPTAEADLTIRKIKASHFLTQATMGPRVDEIDALANRIGQIGEIAAFNEWLDDQFSKPNISKFEQAKEMLVADGIVNSDGTADTDARGSEYPQLVLGVNNYYQYSWWHQAIHGDDQLRQRMAWALSQIFIANTNNTRTKWNRNVRYYDMLQSHAFGNYRNLIEDVTYNPVMGEFLSHLKNDKGDESLGIFPDENFAREIMQLFSIGVYQTNPAGRPITLNGEYVENYSNEDIKGLAKVFTGLSHDPRNPVTMDFYSALPSTYSDPMIMHEDHHHTGEKSFLGHTLPAGQAGDQDISDALDILFNFETTPQFIAHRLIQRFTCSTPHTHYVFAVAKKFQDNGYGVRGDFKEVIREVLMNTAVRDNLVIGQTALSGGNTLITVDLNRSQAKYGVLQGRLREPVLQMAHFIRFFEPDSDENETGSFAGYLKPDRLSIRGTEQGIAEQISVFGYYSADFLPTSGPAANRTRSGNTFALPEFESLPDFLIPLTEGVKTMALNGHVIQNATTSSTDAPLVNLRNYSDIDEVQDSFEWLVSQLNIYMFHGTMDEQLQADLIAALDGLTDGNQETRFANALSVLMNSADFAVSN</sequence>
<protein>
    <submittedName>
        <fullName evidence="2">DUF1800 family protein</fullName>
    </submittedName>
</protein>
<dbReference type="InterPro" id="IPR014917">
    <property type="entry name" value="DUF1800"/>
</dbReference>
<gene>
    <name evidence="2" type="ORF">ACFSQZ_02790</name>
</gene>
<keyword evidence="1" id="KW-0732">Signal</keyword>
<keyword evidence="3" id="KW-1185">Reference proteome</keyword>
<reference evidence="3" key="1">
    <citation type="journal article" date="2019" name="Int. J. Syst. Evol. Microbiol.">
        <title>The Global Catalogue of Microorganisms (GCM) 10K type strain sequencing project: providing services to taxonomists for standard genome sequencing and annotation.</title>
        <authorList>
            <consortium name="The Broad Institute Genomics Platform"/>
            <consortium name="The Broad Institute Genome Sequencing Center for Infectious Disease"/>
            <person name="Wu L."/>
            <person name="Ma J."/>
        </authorList>
    </citation>
    <scope>NUCLEOTIDE SEQUENCE [LARGE SCALE GENOMIC DNA]</scope>
    <source>
        <strain evidence="3">JCM 16545</strain>
    </source>
</reference>
<dbReference type="RefSeq" id="WP_377095815.1">
    <property type="nucleotide sequence ID" value="NZ_JBHSJM010000001.1"/>
</dbReference>
<feature type="signal peptide" evidence="1">
    <location>
        <begin position="1"/>
        <end position="33"/>
    </location>
</feature>
<name>A0ABW5DYI5_9BACT</name>
<dbReference type="Pfam" id="PF08811">
    <property type="entry name" value="DUF1800"/>
    <property type="match status" value="1"/>
</dbReference>
<dbReference type="Proteomes" id="UP001597297">
    <property type="component" value="Unassembled WGS sequence"/>
</dbReference>
<comment type="caution">
    <text evidence="2">The sequence shown here is derived from an EMBL/GenBank/DDBJ whole genome shotgun (WGS) entry which is preliminary data.</text>
</comment>
<evidence type="ECO:0000256" key="1">
    <source>
        <dbReference type="SAM" id="SignalP"/>
    </source>
</evidence>
<dbReference type="EMBL" id="JBHUJC010000008">
    <property type="protein sequence ID" value="MFD2275386.1"/>
    <property type="molecule type" value="Genomic_DNA"/>
</dbReference>
<accession>A0ABW5DYI5</accession>
<proteinExistence type="predicted"/>
<evidence type="ECO:0000313" key="2">
    <source>
        <dbReference type="EMBL" id="MFD2275386.1"/>
    </source>
</evidence>
<organism evidence="2 3">
    <name type="scientific">Rubritalea spongiae</name>
    <dbReference type="NCBI Taxonomy" id="430797"/>
    <lineage>
        <taxon>Bacteria</taxon>
        <taxon>Pseudomonadati</taxon>
        <taxon>Verrucomicrobiota</taxon>
        <taxon>Verrucomicrobiia</taxon>
        <taxon>Verrucomicrobiales</taxon>
        <taxon>Rubritaleaceae</taxon>
        <taxon>Rubritalea</taxon>
    </lineage>
</organism>